<organism evidence="2 3">
    <name type="scientific">Phocaeicola sartorii</name>
    <dbReference type="NCBI Taxonomy" id="671267"/>
    <lineage>
        <taxon>Bacteria</taxon>
        <taxon>Pseudomonadati</taxon>
        <taxon>Bacteroidota</taxon>
        <taxon>Bacteroidia</taxon>
        <taxon>Bacteroidales</taxon>
        <taxon>Bacteroidaceae</taxon>
        <taxon>Phocaeicola</taxon>
    </lineage>
</organism>
<dbReference type="HOGENOM" id="CLU_3340133_0_0_10"/>
<keyword evidence="1" id="KW-0812">Transmembrane</keyword>
<keyword evidence="1" id="KW-0472">Membrane</keyword>
<accession>R9IH81</accession>
<feature type="transmembrane region" description="Helical" evidence="1">
    <location>
        <begin position="14"/>
        <end position="34"/>
    </location>
</feature>
<protein>
    <submittedName>
        <fullName evidence="2">Uncharacterized protein</fullName>
    </submittedName>
</protein>
<comment type="caution">
    <text evidence="2">The sequence shown here is derived from an EMBL/GenBank/DDBJ whole genome shotgun (WGS) entry which is preliminary data.</text>
</comment>
<keyword evidence="1" id="KW-1133">Transmembrane helix</keyword>
<dbReference type="EMBL" id="ASSP01000009">
    <property type="protein sequence ID" value="EOS13361.1"/>
    <property type="molecule type" value="Genomic_DNA"/>
</dbReference>
<dbReference type="PATRIC" id="fig|1235788.3.peg.1225"/>
<dbReference type="AlphaFoldDB" id="R9IH81"/>
<keyword evidence="3" id="KW-1185">Reference proteome</keyword>
<reference evidence="2 3" key="1">
    <citation type="submission" date="2013-04" db="EMBL/GenBank/DDBJ databases">
        <title>The Genome Sequence of Bacteroides massiliensis dnLKV3.</title>
        <authorList>
            <consortium name="The Broad Institute Genomics Platform"/>
            <consortium name="The Broad Institute Genome Sequencing Center for Infectious Disease"/>
            <person name="Earl A."/>
            <person name="Xavier R."/>
            <person name="Kuhn K."/>
            <person name="Stappenbeck T."/>
            <person name="Walker B."/>
            <person name="Young S."/>
            <person name="Zeng Q."/>
            <person name="Gargeya S."/>
            <person name="Fitzgerald M."/>
            <person name="Haas B."/>
            <person name="Abouelleil A."/>
            <person name="Allen A.W."/>
            <person name="Alvarado L."/>
            <person name="Arachchi H.M."/>
            <person name="Berlin A.M."/>
            <person name="Chapman S.B."/>
            <person name="Gainer-Dewar J."/>
            <person name="Goldberg J."/>
            <person name="Griggs A."/>
            <person name="Gujja S."/>
            <person name="Hansen M."/>
            <person name="Howarth C."/>
            <person name="Imamovic A."/>
            <person name="Ireland A."/>
            <person name="Larimer J."/>
            <person name="McCowan C."/>
            <person name="Murphy C."/>
            <person name="Pearson M."/>
            <person name="Poon T.W."/>
            <person name="Priest M."/>
            <person name="Roberts A."/>
            <person name="Saif S."/>
            <person name="Shea T."/>
            <person name="Sisk P."/>
            <person name="Sykes S."/>
            <person name="Wortman J."/>
            <person name="Nusbaum C."/>
            <person name="Birren B."/>
        </authorList>
    </citation>
    <scope>NUCLEOTIDE SEQUENCE [LARGE SCALE GENOMIC DNA]</scope>
    <source>
        <strain evidence="3">dnLKV3</strain>
    </source>
</reference>
<dbReference type="STRING" id="1235788.C802_01199"/>
<evidence type="ECO:0000313" key="3">
    <source>
        <dbReference type="Proteomes" id="UP000014200"/>
    </source>
</evidence>
<proteinExistence type="predicted"/>
<evidence type="ECO:0000313" key="2">
    <source>
        <dbReference type="EMBL" id="EOS13361.1"/>
    </source>
</evidence>
<dbReference type="Proteomes" id="UP000014200">
    <property type="component" value="Unassembled WGS sequence"/>
</dbReference>
<name>R9IH81_9BACT</name>
<sequence length="37" mass="4523">MDVVYLYAKITNQWERYLCSLLLLFCFSVVEFFARIK</sequence>
<gene>
    <name evidence="2" type="ORF">C802_01199</name>
</gene>
<evidence type="ECO:0000256" key="1">
    <source>
        <dbReference type="SAM" id="Phobius"/>
    </source>
</evidence>